<dbReference type="RefSeq" id="WP_121239946.1">
    <property type="nucleotide sequence ID" value="NZ_BHVV01000001.1"/>
</dbReference>
<evidence type="ECO:0000313" key="8">
    <source>
        <dbReference type="Proteomes" id="UP000268908"/>
    </source>
</evidence>
<dbReference type="PROSITE" id="PS50893">
    <property type="entry name" value="ABC_TRANSPORTER_2"/>
    <property type="match status" value="1"/>
</dbReference>
<accession>A0A497XPB0</accession>
<dbReference type="PANTHER" id="PTHR46743">
    <property type="entry name" value="TEICHOIC ACIDS EXPORT ATP-BINDING PROTEIN TAGH"/>
    <property type="match status" value="1"/>
</dbReference>
<dbReference type="CDD" id="cd03220">
    <property type="entry name" value="ABC_KpsT_Wzt"/>
    <property type="match status" value="1"/>
</dbReference>
<comment type="similarity">
    <text evidence="1">Belongs to the ABC transporter superfamily.</text>
</comment>
<dbReference type="GO" id="GO:0140359">
    <property type="term" value="F:ABC-type transporter activity"/>
    <property type="evidence" value="ECO:0007669"/>
    <property type="project" value="InterPro"/>
</dbReference>
<keyword evidence="4" id="KW-0547">Nucleotide-binding</keyword>
<dbReference type="OrthoDB" id="9778870at2"/>
<evidence type="ECO:0000313" key="7">
    <source>
        <dbReference type="EMBL" id="RLJ68009.1"/>
    </source>
</evidence>
<dbReference type="GO" id="GO:0005524">
    <property type="term" value="F:ATP binding"/>
    <property type="evidence" value="ECO:0007669"/>
    <property type="project" value="UniProtKB-KW"/>
</dbReference>
<dbReference type="GO" id="GO:0016887">
    <property type="term" value="F:ATP hydrolysis activity"/>
    <property type="evidence" value="ECO:0007669"/>
    <property type="project" value="InterPro"/>
</dbReference>
<proteinExistence type="inferred from homology"/>
<evidence type="ECO:0000256" key="4">
    <source>
        <dbReference type="ARBA" id="ARBA00022741"/>
    </source>
</evidence>
<dbReference type="InterPro" id="IPR015860">
    <property type="entry name" value="ABC_transpr_TagH-like"/>
</dbReference>
<comment type="caution">
    <text evidence="7">The sequence shown here is derived from an EMBL/GenBank/DDBJ whole genome shotgun (WGS) entry which is preliminary data.</text>
</comment>
<dbReference type="SMART" id="SM00382">
    <property type="entry name" value="AAA"/>
    <property type="match status" value="1"/>
</dbReference>
<keyword evidence="3" id="KW-0472">Membrane</keyword>
<dbReference type="EMBL" id="RCCI01000004">
    <property type="protein sequence ID" value="RLJ68009.1"/>
    <property type="molecule type" value="Genomic_DNA"/>
</dbReference>
<keyword evidence="2" id="KW-0813">Transport</keyword>
<dbReference type="AlphaFoldDB" id="A0A497XPB0"/>
<evidence type="ECO:0000256" key="3">
    <source>
        <dbReference type="ARBA" id="ARBA00022475"/>
    </source>
</evidence>
<dbReference type="InterPro" id="IPR003593">
    <property type="entry name" value="AAA+_ATPase"/>
</dbReference>
<evidence type="ECO:0000256" key="5">
    <source>
        <dbReference type="ARBA" id="ARBA00022840"/>
    </source>
</evidence>
<reference evidence="7 8" key="1">
    <citation type="submission" date="2018-10" db="EMBL/GenBank/DDBJ databases">
        <title>Genomic Encyclopedia of Type Strains, Phase IV (KMG-IV): sequencing the most valuable type-strain genomes for metagenomic binning, comparative biology and taxonomic classification.</title>
        <authorList>
            <person name="Goeker M."/>
        </authorList>
    </citation>
    <scope>NUCLEOTIDE SEQUENCE [LARGE SCALE GENOMIC DNA]</scope>
    <source>
        <strain evidence="7 8">DSM 26916</strain>
    </source>
</reference>
<dbReference type="InterPro" id="IPR050683">
    <property type="entry name" value="Bact_Polysacc_Export_ATP-bd"/>
</dbReference>
<name>A0A497XPB0_9PROT</name>
<gene>
    <name evidence="7" type="ORF">DFR35_0563</name>
</gene>
<dbReference type="InterPro" id="IPR029439">
    <property type="entry name" value="Wzt_C"/>
</dbReference>
<keyword evidence="3" id="KW-1003">Cell membrane</keyword>
<dbReference type="Pfam" id="PF14524">
    <property type="entry name" value="Wzt_C"/>
    <property type="match status" value="1"/>
</dbReference>
<dbReference type="Proteomes" id="UP000268908">
    <property type="component" value="Unassembled WGS sequence"/>
</dbReference>
<sequence>MSSNASPTVRVDAIGKRYLMPHAVHGTGTGGRIMAHLKEFLPFLSHQEDDYFWALRDVSFEVKPGEVMGILGRNGSGKSTLLKILSGVTAPTTGKAMLRGRVGSLLEVGTGFHPDLTGRENVFMSGVLLGIGKREIAAKLDEIIDFSGIEPFIDVPVKRYSSGMYVRLAYAVASMLHADVLILDEVMAVGDAAFREKSQRNIERLAGEGRTVLFVSHNARAVRNLCHTGIILDKGQCTFQGSAADAVITYLQKIHHYQPSQEELTATRWNLDDAPRLHDGGERVLTSVSLHAADGTPAREFHTGEPMRVRIGFHRCTLRQPYFAVLIHNEYAERVATINSSHFAPDLDAHGNGVAECLIEDLRLGEGSYYMMLDFGQYGGGRGLMTSADCVPNAATFDVSLGGYLGGIGLDAFQGAAHRARWSVVTSTSAAG</sequence>
<feature type="domain" description="ABC transporter" evidence="6">
    <location>
        <begin position="35"/>
        <end position="259"/>
    </location>
</feature>
<dbReference type="Gene3D" id="2.70.50.60">
    <property type="entry name" value="abc- transporter (atp binding component) like domain"/>
    <property type="match status" value="1"/>
</dbReference>
<protein>
    <submittedName>
        <fullName evidence="7">Lipopolysaccharide transport system ATP-binding protein</fullName>
    </submittedName>
</protein>
<organism evidence="7 8">
    <name type="scientific">Sulfurisoma sediminicola</name>
    <dbReference type="NCBI Taxonomy" id="1381557"/>
    <lineage>
        <taxon>Bacteria</taxon>
        <taxon>Pseudomonadati</taxon>
        <taxon>Pseudomonadota</taxon>
        <taxon>Betaproteobacteria</taxon>
        <taxon>Nitrosomonadales</taxon>
        <taxon>Sterolibacteriaceae</taxon>
        <taxon>Sulfurisoma</taxon>
    </lineage>
</organism>
<dbReference type="PANTHER" id="PTHR46743:SF2">
    <property type="entry name" value="TEICHOIC ACIDS EXPORT ATP-BINDING PROTEIN TAGH"/>
    <property type="match status" value="1"/>
</dbReference>
<dbReference type="InterPro" id="IPR003439">
    <property type="entry name" value="ABC_transporter-like_ATP-bd"/>
</dbReference>
<dbReference type="InterPro" id="IPR027417">
    <property type="entry name" value="P-loop_NTPase"/>
</dbReference>
<evidence type="ECO:0000259" key="6">
    <source>
        <dbReference type="PROSITE" id="PS50893"/>
    </source>
</evidence>
<keyword evidence="8" id="KW-1185">Reference proteome</keyword>
<keyword evidence="5 7" id="KW-0067">ATP-binding</keyword>
<dbReference type="GO" id="GO:0016020">
    <property type="term" value="C:membrane"/>
    <property type="evidence" value="ECO:0007669"/>
    <property type="project" value="InterPro"/>
</dbReference>
<dbReference type="Pfam" id="PF00005">
    <property type="entry name" value="ABC_tran"/>
    <property type="match status" value="1"/>
</dbReference>
<evidence type="ECO:0000256" key="2">
    <source>
        <dbReference type="ARBA" id="ARBA00022448"/>
    </source>
</evidence>
<dbReference type="Gene3D" id="3.40.50.300">
    <property type="entry name" value="P-loop containing nucleotide triphosphate hydrolases"/>
    <property type="match status" value="1"/>
</dbReference>
<dbReference type="CDD" id="cd10147">
    <property type="entry name" value="Wzt_C-like"/>
    <property type="match status" value="1"/>
</dbReference>
<dbReference type="SUPFAM" id="SSF52540">
    <property type="entry name" value="P-loop containing nucleoside triphosphate hydrolases"/>
    <property type="match status" value="1"/>
</dbReference>
<evidence type="ECO:0000256" key="1">
    <source>
        <dbReference type="ARBA" id="ARBA00005417"/>
    </source>
</evidence>